<feature type="transmembrane region" description="Helical" evidence="1">
    <location>
        <begin position="144"/>
        <end position="161"/>
    </location>
</feature>
<evidence type="ECO:0000256" key="1">
    <source>
        <dbReference type="SAM" id="Phobius"/>
    </source>
</evidence>
<dbReference type="AlphaFoldDB" id="A0A1H4IYP1"/>
<feature type="transmembrane region" description="Helical" evidence="1">
    <location>
        <begin position="21"/>
        <end position="45"/>
    </location>
</feature>
<dbReference type="RefSeq" id="WP_143048805.1">
    <property type="nucleotide sequence ID" value="NZ_FNTL01000002.1"/>
</dbReference>
<name>A0A1H4IYP1_RHOJO</name>
<feature type="transmembrane region" description="Helical" evidence="1">
    <location>
        <begin position="51"/>
        <end position="68"/>
    </location>
</feature>
<reference evidence="3" key="1">
    <citation type="submission" date="2016-10" db="EMBL/GenBank/DDBJ databases">
        <authorList>
            <person name="Varghese N."/>
        </authorList>
    </citation>
    <scope>NUCLEOTIDE SEQUENCE [LARGE SCALE GENOMIC DNA]</scope>
    <source>
        <strain evidence="3">DSM 44719</strain>
    </source>
</reference>
<evidence type="ECO:0000313" key="2">
    <source>
        <dbReference type="EMBL" id="SEB39067.1"/>
    </source>
</evidence>
<protein>
    <submittedName>
        <fullName evidence="2">Uncharacterized protein</fullName>
    </submittedName>
</protein>
<keyword evidence="1" id="KW-0812">Transmembrane</keyword>
<keyword evidence="1" id="KW-0472">Membrane</keyword>
<gene>
    <name evidence="2" type="ORF">SAMN04490220_0656</name>
</gene>
<dbReference type="OrthoDB" id="5114731at2"/>
<evidence type="ECO:0000313" key="3">
    <source>
        <dbReference type="Proteomes" id="UP000183407"/>
    </source>
</evidence>
<organism evidence="2 3">
    <name type="scientific">Rhodococcus jostii</name>
    <dbReference type="NCBI Taxonomy" id="132919"/>
    <lineage>
        <taxon>Bacteria</taxon>
        <taxon>Bacillati</taxon>
        <taxon>Actinomycetota</taxon>
        <taxon>Actinomycetes</taxon>
        <taxon>Mycobacteriales</taxon>
        <taxon>Nocardiaceae</taxon>
        <taxon>Rhodococcus</taxon>
    </lineage>
</organism>
<proteinExistence type="predicted"/>
<dbReference type="Proteomes" id="UP000183407">
    <property type="component" value="Unassembled WGS sequence"/>
</dbReference>
<feature type="transmembrane region" description="Helical" evidence="1">
    <location>
        <begin position="75"/>
        <end position="92"/>
    </location>
</feature>
<sequence length="189" mass="20473">MTEDPVPPPAARHTDLGVRRLAAIAVATSLIVWWPAFTLGVYHAIFFEQIFALWAVATTAFFVGVLLLGRRAQPAVYSLLIPSVWIVLTWLTPADTTSLDYDLGYDVLFWLGVAVTIAGIPTMVTIVLAMLVPGVESVRGRDTAVAVGAIVLVVVLSFTLGTQHHRLLTCEDFKISGNDEPAGCTVRRN</sequence>
<feature type="transmembrane region" description="Helical" evidence="1">
    <location>
        <begin position="107"/>
        <end position="132"/>
    </location>
</feature>
<accession>A0A1H4IYP1</accession>
<dbReference type="EMBL" id="FNTL01000002">
    <property type="protein sequence ID" value="SEB39067.1"/>
    <property type="molecule type" value="Genomic_DNA"/>
</dbReference>
<keyword evidence="1" id="KW-1133">Transmembrane helix</keyword>